<evidence type="ECO:0000313" key="17">
    <source>
        <dbReference type="Proteomes" id="UP000192927"/>
    </source>
</evidence>
<evidence type="ECO:0000256" key="1">
    <source>
        <dbReference type="ARBA" id="ARBA00008824"/>
    </source>
</evidence>
<evidence type="ECO:0000256" key="8">
    <source>
        <dbReference type="PIRSR" id="PIRSR000102-1"/>
    </source>
</evidence>
<dbReference type="SUPFAM" id="SSF51735">
    <property type="entry name" value="NAD(P)-binding Rossmann-fold domains"/>
    <property type="match status" value="1"/>
</dbReference>
<evidence type="ECO:0000256" key="4">
    <source>
        <dbReference type="ARBA" id="ARBA00022532"/>
    </source>
</evidence>
<dbReference type="GO" id="GO:0006099">
    <property type="term" value="P:tricarboxylic acid cycle"/>
    <property type="evidence" value="ECO:0007669"/>
    <property type="project" value="UniProtKB-KW"/>
</dbReference>
<dbReference type="PANTHER" id="PTHR11540:SF16">
    <property type="entry name" value="MALATE DEHYDROGENASE, MITOCHONDRIAL"/>
    <property type="match status" value="1"/>
</dbReference>
<feature type="binding site" evidence="10">
    <location>
        <position position="230"/>
    </location>
    <ligand>
        <name>NAD(+)</name>
        <dbReference type="ChEBI" id="CHEBI:57540"/>
    </ligand>
</feature>
<dbReference type="Pfam" id="PF00056">
    <property type="entry name" value="Ldh_1_N"/>
    <property type="match status" value="1"/>
</dbReference>
<feature type="domain" description="Lactate/malate dehydrogenase N-terminal" evidence="13">
    <location>
        <begin position="3"/>
        <end position="146"/>
    </location>
</feature>
<dbReference type="PIRSF" id="PIRSF000102">
    <property type="entry name" value="Lac_mal_DH"/>
    <property type="match status" value="1"/>
</dbReference>
<comment type="catalytic activity">
    <reaction evidence="7 12">
        <text>(S)-malate + NAD(+) = oxaloacetate + NADH + H(+)</text>
        <dbReference type="Rhea" id="RHEA:21432"/>
        <dbReference type="ChEBI" id="CHEBI:15378"/>
        <dbReference type="ChEBI" id="CHEBI:15589"/>
        <dbReference type="ChEBI" id="CHEBI:16452"/>
        <dbReference type="ChEBI" id="CHEBI:57540"/>
        <dbReference type="ChEBI" id="CHEBI:57945"/>
        <dbReference type="EC" id="1.1.1.37"/>
    </reaction>
</comment>
<dbReference type="AlphaFoldDB" id="A0A1W5CY95"/>
<evidence type="ECO:0000259" key="13">
    <source>
        <dbReference type="Pfam" id="PF00056"/>
    </source>
</evidence>
<keyword evidence="17" id="KW-1185">Reference proteome</keyword>
<comment type="subunit">
    <text evidence="2">Homodimer.</text>
</comment>
<keyword evidence="4 12" id="KW-0816">Tricarboxylic acid cycle</keyword>
<evidence type="ECO:0000313" key="15">
    <source>
        <dbReference type="EMBL" id="KAA6407202.1"/>
    </source>
</evidence>
<feature type="binding site" evidence="9">
    <location>
        <position position="82"/>
    </location>
    <ligand>
        <name>substrate</name>
    </ligand>
</feature>
<organism evidence="16 17">
    <name type="scientific">Lasallia pustulata</name>
    <dbReference type="NCBI Taxonomy" id="136370"/>
    <lineage>
        <taxon>Eukaryota</taxon>
        <taxon>Fungi</taxon>
        <taxon>Dikarya</taxon>
        <taxon>Ascomycota</taxon>
        <taxon>Pezizomycotina</taxon>
        <taxon>Lecanoromycetes</taxon>
        <taxon>OSLEUM clade</taxon>
        <taxon>Umbilicariomycetidae</taxon>
        <taxon>Umbilicariales</taxon>
        <taxon>Umbilicariaceae</taxon>
        <taxon>Lasallia</taxon>
    </lineage>
</organism>
<dbReference type="FunFam" id="3.90.110.10:FF:000009">
    <property type="entry name" value="Malate dehydrogenase"/>
    <property type="match status" value="1"/>
</dbReference>
<evidence type="ECO:0000256" key="5">
    <source>
        <dbReference type="ARBA" id="ARBA00023002"/>
    </source>
</evidence>
<feature type="domain" description="Lactate/malate dehydrogenase C-terminal" evidence="14">
    <location>
        <begin position="148"/>
        <end position="324"/>
    </location>
</feature>
<dbReference type="Gene3D" id="3.90.110.10">
    <property type="entry name" value="Lactate dehydrogenase/glycoside hydrolase, family 4, C-terminal"/>
    <property type="match status" value="1"/>
</dbReference>
<dbReference type="InterPro" id="IPR001236">
    <property type="entry name" value="Lactate/malate_DH_N"/>
</dbReference>
<evidence type="ECO:0000259" key="14">
    <source>
        <dbReference type="Pfam" id="PF02866"/>
    </source>
</evidence>
<feature type="binding site" evidence="10">
    <location>
        <begin position="118"/>
        <end position="120"/>
    </location>
    <ligand>
        <name>NAD(+)</name>
        <dbReference type="ChEBI" id="CHEBI:57540"/>
    </ligand>
</feature>
<proteinExistence type="inferred from homology"/>
<evidence type="ECO:0000256" key="3">
    <source>
        <dbReference type="ARBA" id="ARBA00012995"/>
    </source>
</evidence>
<feature type="binding site" evidence="10">
    <location>
        <position position="34"/>
    </location>
    <ligand>
        <name>NAD(+)</name>
        <dbReference type="ChEBI" id="CHEBI:57540"/>
    </ligand>
</feature>
<dbReference type="Gene3D" id="3.40.50.720">
    <property type="entry name" value="NAD(P)-binding Rossmann-like Domain"/>
    <property type="match status" value="1"/>
</dbReference>
<dbReference type="FunFam" id="3.40.50.720:FF:000013">
    <property type="entry name" value="Malate dehydrogenase"/>
    <property type="match status" value="1"/>
</dbReference>
<sequence length="330" mass="34606">MVKAVVLGASGGIGQPLSLLLKASPLVDELSLYDVVNTPGVTADLSHISSVAKITGYLPEDDGLKHALTGADVVVIPAGIPRKPGMTRDDLFKINAGIVRDLVKGIAEFSPKAFILVISNPVNSTVPIAAEVLKNANVFDPKRLFGVTTLDVVRAETFVQAITGTKDPAKTTIPVIGGHSGETIVPLFSQAKPAIEIPEEKLDALVNRVQFGGDEVVKAKNGAGSATLSMAYAGFRFAEKIIKAAKGEKGIVEPTYVYLPGVPGGEEIAKETGVDYFSVPVQLGPSGAEHANNPLGLLNAYEKKLLEPCTAGLKGNIEKGIEFVRNPPPK</sequence>
<dbReference type="GO" id="GO:0005829">
    <property type="term" value="C:cytosol"/>
    <property type="evidence" value="ECO:0007669"/>
    <property type="project" value="TreeGrafter"/>
</dbReference>
<dbReference type="Proteomes" id="UP000324767">
    <property type="component" value="Unassembled WGS sequence"/>
</dbReference>
<dbReference type="InterPro" id="IPR001252">
    <property type="entry name" value="Malate_DH_AS"/>
</dbReference>
<feature type="binding site" evidence="9">
    <location>
        <position position="120"/>
    </location>
    <ligand>
        <name>substrate</name>
    </ligand>
</feature>
<feature type="binding site" evidence="10">
    <location>
        <position position="95"/>
    </location>
    <ligand>
        <name>NAD(+)</name>
        <dbReference type="ChEBI" id="CHEBI:57540"/>
    </ligand>
</feature>
<dbReference type="GO" id="GO:0030060">
    <property type="term" value="F:L-malate dehydrogenase (NAD+) activity"/>
    <property type="evidence" value="ECO:0007669"/>
    <property type="project" value="UniProtKB-EC"/>
</dbReference>
<reference evidence="17" key="2">
    <citation type="submission" date="2017-03" db="EMBL/GenBank/DDBJ databases">
        <authorList>
            <person name="Sharma R."/>
            <person name="Thines M."/>
        </authorList>
    </citation>
    <scope>NUCLEOTIDE SEQUENCE [LARGE SCALE GENOMIC DNA]</scope>
</reference>
<dbReference type="Proteomes" id="UP000192927">
    <property type="component" value="Unassembled WGS sequence"/>
</dbReference>
<dbReference type="CDD" id="cd01337">
    <property type="entry name" value="MDH_glyoxysomal_mitochondrial"/>
    <property type="match status" value="1"/>
</dbReference>
<reference evidence="15 18" key="3">
    <citation type="submission" date="2019-09" db="EMBL/GenBank/DDBJ databases">
        <title>The hologenome of the rock-dwelling lichen Lasallia pustulata.</title>
        <authorList>
            <person name="Greshake Tzovaras B."/>
            <person name="Segers F."/>
            <person name="Bicker A."/>
            <person name="Dal Grande F."/>
            <person name="Otte J."/>
            <person name="Hankeln T."/>
            <person name="Schmitt I."/>
            <person name="Ebersberger I."/>
        </authorList>
    </citation>
    <scope>NUCLEOTIDE SEQUENCE [LARGE SCALE GENOMIC DNA]</scope>
    <source>
        <strain evidence="15">A1-1</strain>
    </source>
</reference>
<evidence type="ECO:0000256" key="2">
    <source>
        <dbReference type="ARBA" id="ARBA00011738"/>
    </source>
</evidence>
<evidence type="ECO:0000256" key="12">
    <source>
        <dbReference type="RuleBase" id="RU003405"/>
    </source>
</evidence>
<protein>
    <recommendedName>
        <fullName evidence="3 12">Malate dehydrogenase</fullName>
        <ecNumber evidence="3 12">1.1.1.37</ecNumber>
    </recommendedName>
</protein>
<dbReference type="PROSITE" id="PS00068">
    <property type="entry name" value="MDH"/>
    <property type="match status" value="1"/>
</dbReference>
<feature type="active site" description="Proton acceptor" evidence="8">
    <location>
        <position position="179"/>
    </location>
</feature>
<dbReference type="InterPro" id="IPR022383">
    <property type="entry name" value="Lactate/malate_DH_C"/>
</dbReference>
<dbReference type="InterPro" id="IPR036291">
    <property type="entry name" value="NAD(P)-bd_dom_sf"/>
</dbReference>
<accession>A0A1W5CY95</accession>
<dbReference type="InterPro" id="IPR001557">
    <property type="entry name" value="L-lactate/malate_DH"/>
</dbReference>
<feature type="binding site" evidence="9">
    <location>
        <position position="88"/>
    </location>
    <ligand>
        <name>substrate</name>
    </ligand>
</feature>
<evidence type="ECO:0000256" key="6">
    <source>
        <dbReference type="ARBA" id="ARBA00023027"/>
    </source>
</evidence>
<name>A0A1W5CY95_9LECA</name>
<comment type="similarity">
    <text evidence="1">Belongs to the LDH/MDH superfamily. MDH type 1 family.</text>
</comment>
<gene>
    <name evidence="15" type="ORF">FRX48_09004</name>
</gene>
<dbReference type="InterPro" id="IPR010097">
    <property type="entry name" value="Malate_DH_type1"/>
</dbReference>
<evidence type="ECO:0000256" key="11">
    <source>
        <dbReference type="RuleBase" id="RU003369"/>
    </source>
</evidence>
<dbReference type="InterPro" id="IPR015955">
    <property type="entry name" value="Lactate_DH/Glyco_Ohase_4_C"/>
</dbReference>
<evidence type="ECO:0000256" key="9">
    <source>
        <dbReference type="PIRSR" id="PIRSR000102-2"/>
    </source>
</evidence>
<dbReference type="EMBL" id="VXIT01000019">
    <property type="protein sequence ID" value="KAA6407202.1"/>
    <property type="molecule type" value="Genomic_DNA"/>
</dbReference>
<dbReference type="Pfam" id="PF02866">
    <property type="entry name" value="Ldh_1_C"/>
    <property type="match status" value="1"/>
</dbReference>
<dbReference type="EMBL" id="FWEW01000801">
    <property type="protein sequence ID" value="SLM35750.1"/>
    <property type="molecule type" value="Genomic_DNA"/>
</dbReference>
<evidence type="ECO:0000256" key="7">
    <source>
        <dbReference type="ARBA" id="ARBA00048313"/>
    </source>
</evidence>
<dbReference type="NCBIfam" id="TIGR01772">
    <property type="entry name" value="MDH_euk_gproteo"/>
    <property type="match status" value="1"/>
</dbReference>
<dbReference type="GO" id="GO:0006108">
    <property type="term" value="P:malate metabolic process"/>
    <property type="evidence" value="ECO:0007669"/>
    <property type="project" value="InterPro"/>
</dbReference>
<feature type="binding site" evidence="10">
    <location>
        <begin position="8"/>
        <end position="14"/>
    </location>
    <ligand>
        <name>NAD(+)</name>
        <dbReference type="ChEBI" id="CHEBI:57540"/>
    </ligand>
</feature>
<keyword evidence="6 10" id="KW-0520">NAD</keyword>
<dbReference type="EC" id="1.1.1.37" evidence="3 12"/>
<keyword evidence="5 11" id="KW-0560">Oxidoreductase</keyword>
<dbReference type="SUPFAM" id="SSF56327">
    <property type="entry name" value="LDH C-terminal domain-like"/>
    <property type="match status" value="1"/>
</dbReference>
<evidence type="ECO:0000256" key="10">
    <source>
        <dbReference type="PIRSR" id="PIRSR000102-3"/>
    </source>
</evidence>
<evidence type="ECO:0000313" key="18">
    <source>
        <dbReference type="Proteomes" id="UP000324767"/>
    </source>
</evidence>
<dbReference type="OrthoDB" id="4069699at2759"/>
<feature type="binding site" evidence="9">
    <location>
        <position position="154"/>
    </location>
    <ligand>
        <name>substrate</name>
    </ligand>
</feature>
<reference evidence="16" key="1">
    <citation type="submission" date="2017-03" db="EMBL/GenBank/DDBJ databases">
        <authorList>
            <person name="Afonso C.L."/>
            <person name="Miller P.J."/>
            <person name="Scott M.A."/>
            <person name="Spackman E."/>
            <person name="Goraichik I."/>
            <person name="Dimitrov K.M."/>
            <person name="Suarez D.L."/>
            <person name="Swayne D.E."/>
        </authorList>
    </citation>
    <scope>NUCLEOTIDE SEQUENCE [LARGE SCALE GENOMIC DNA]</scope>
</reference>
<dbReference type="PANTHER" id="PTHR11540">
    <property type="entry name" value="MALATE AND LACTATE DEHYDROGENASE"/>
    <property type="match status" value="1"/>
</dbReference>
<evidence type="ECO:0000313" key="16">
    <source>
        <dbReference type="EMBL" id="SLM35750.1"/>
    </source>
</evidence>